<dbReference type="GO" id="GO:0072659">
    <property type="term" value="P:protein localization to plasma membrane"/>
    <property type="evidence" value="ECO:0007669"/>
    <property type="project" value="TreeGrafter"/>
</dbReference>
<comment type="subcellular location">
    <subcellularLocation>
        <location evidence="5">Endoplasmic reticulum membrane</location>
        <topology evidence="5">Multi-pass membrane protein</topology>
    </subcellularLocation>
    <subcellularLocation>
        <location evidence="1">Membrane</location>
        <topology evidence="1">Multi-pass membrane protein</topology>
    </subcellularLocation>
</comment>
<evidence type="ECO:0000256" key="2">
    <source>
        <dbReference type="ARBA" id="ARBA00022692"/>
    </source>
</evidence>
<dbReference type="Proteomes" id="UP000268350">
    <property type="component" value="Unassembled WGS sequence"/>
</dbReference>
<evidence type="ECO:0000256" key="4">
    <source>
        <dbReference type="ARBA" id="ARBA00023136"/>
    </source>
</evidence>
<dbReference type="PIRSF" id="PIRSF017321">
    <property type="entry name" value="GWT1"/>
    <property type="match status" value="1"/>
</dbReference>
<feature type="transmembrane region" description="Helical" evidence="5">
    <location>
        <begin position="220"/>
        <end position="244"/>
    </location>
</feature>
<proteinExistence type="inferred from homology"/>
<feature type="transmembrane region" description="Helical" evidence="5">
    <location>
        <begin position="489"/>
        <end position="507"/>
    </location>
</feature>
<dbReference type="AlphaFoldDB" id="A0A3B0JT24"/>
<feature type="transmembrane region" description="Helical" evidence="5">
    <location>
        <begin position="187"/>
        <end position="208"/>
    </location>
</feature>
<gene>
    <name evidence="6" type="ORF">DGUA_6G015172</name>
</gene>
<sequence>MTSQAIAVPGAGASIPVPMDNSSANNGKKYGNLEIGSDAWLQQAVVFDWQPAEIFSQNAESMQLIVATFWCVLVARVATQKFCPRSSPSVGYAVEFLLIIPPVVLLATVASDYCTHILLLMLISSLWFLFRSQAFQRACTRSQFDLGGTRPTVFTLVRALTHLITAVCILAIDFHSFHRPYRKSRTFGAKLMDTGIGLFVVTMGLVSHRTRHTKDLRRSLVYAALPLLLLGLARTVALLIVGYGQDEHEYGRDMNAFFTLGLTKLFGSLASLLARRDVHLLPLGLGLLVVHQMGLSVFGFSDYVMDEDVPRATLFSANREGLVSLPGFVAMYLLSIYLSRWLMSATLLSYSEMVKKLRRLLLLVLLLWCLFAASAFAIGISRVTCNFGYVVWTLSIISTIMWLGLFGVDFVIDSVLPWDPHGQVVDSQEKGQLLESAEGEGQASARIGSFAICQSINLNGLTFFLLANLLTGGVNIFLKPEDRSQAESVLILLVYMLLATKAVHVLLQRGVRLA</sequence>
<feature type="transmembrane region" description="Helical" evidence="5">
    <location>
        <begin position="389"/>
        <end position="412"/>
    </location>
</feature>
<comment type="function">
    <text evidence="5">A acetyltransferase, which acetylates the inositol ring of phosphatidylinositol during biosynthesis of GPI-anchor.</text>
</comment>
<dbReference type="UniPathway" id="UPA00196"/>
<accession>A0A3B0JT24</accession>
<feature type="transmembrane region" description="Helical" evidence="5">
    <location>
        <begin position="360"/>
        <end position="383"/>
    </location>
</feature>
<keyword evidence="2 5" id="KW-0812">Transmembrane</keyword>
<dbReference type="GO" id="GO:0032216">
    <property type="term" value="F:glucosaminyl-phosphatidylinositol O-acyltransferase activity"/>
    <property type="evidence" value="ECO:0007669"/>
    <property type="project" value="TreeGrafter"/>
</dbReference>
<evidence type="ECO:0000256" key="1">
    <source>
        <dbReference type="ARBA" id="ARBA00004141"/>
    </source>
</evidence>
<feature type="transmembrane region" description="Helical" evidence="5">
    <location>
        <begin position="280"/>
        <end position="301"/>
    </location>
</feature>
<dbReference type="GO" id="GO:0005789">
    <property type="term" value="C:endoplasmic reticulum membrane"/>
    <property type="evidence" value="ECO:0007669"/>
    <property type="project" value="UniProtKB-SubCell"/>
</dbReference>
<dbReference type="PANTHER" id="PTHR20661:SF0">
    <property type="entry name" value="PHOSPHATIDYLINOSITOL-GLYCAN BIOSYNTHESIS CLASS W PROTEIN"/>
    <property type="match status" value="1"/>
</dbReference>
<keyword evidence="5" id="KW-0337">GPI-anchor biosynthesis</keyword>
<feature type="transmembrane region" description="Helical" evidence="5">
    <location>
        <begin position="151"/>
        <end position="172"/>
    </location>
</feature>
<dbReference type="EC" id="2.3.-.-" evidence="5"/>
<keyword evidence="4 5" id="KW-0472">Membrane</keyword>
<keyword evidence="5" id="KW-0256">Endoplasmic reticulum</keyword>
<dbReference type="InterPro" id="IPR009447">
    <property type="entry name" value="PIGW/GWT1"/>
</dbReference>
<keyword evidence="3 5" id="KW-1133">Transmembrane helix</keyword>
<dbReference type="Pfam" id="PF06423">
    <property type="entry name" value="GWT1"/>
    <property type="match status" value="1"/>
</dbReference>
<evidence type="ECO:0000313" key="7">
    <source>
        <dbReference type="Proteomes" id="UP000268350"/>
    </source>
</evidence>
<protein>
    <recommendedName>
        <fullName evidence="5">Phosphatidylinositol-glycan biosynthesis class W protein</fullName>
        <ecNumber evidence="5">2.3.-.-</ecNumber>
    </recommendedName>
</protein>
<dbReference type="GO" id="GO:0006506">
    <property type="term" value="P:GPI anchor biosynthetic process"/>
    <property type="evidence" value="ECO:0007669"/>
    <property type="project" value="UniProtKB-UniPathway"/>
</dbReference>
<feature type="transmembrane region" description="Helical" evidence="5">
    <location>
        <begin position="90"/>
        <end position="107"/>
    </location>
</feature>
<keyword evidence="7" id="KW-1185">Reference proteome</keyword>
<feature type="transmembrane region" description="Helical" evidence="5">
    <location>
        <begin position="256"/>
        <end position="273"/>
    </location>
</feature>
<dbReference type="OMA" id="GLYVMQP"/>
<name>A0A3B0JT24_DROGU</name>
<keyword evidence="5" id="KW-0808">Transferase</keyword>
<feature type="transmembrane region" description="Helical" evidence="5">
    <location>
        <begin position="456"/>
        <end position="477"/>
    </location>
</feature>
<organism evidence="6 7">
    <name type="scientific">Drosophila guanche</name>
    <name type="common">Fruit fly</name>
    <dbReference type="NCBI Taxonomy" id="7266"/>
    <lineage>
        <taxon>Eukaryota</taxon>
        <taxon>Metazoa</taxon>
        <taxon>Ecdysozoa</taxon>
        <taxon>Arthropoda</taxon>
        <taxon>Hexapoda</taxon>
        <taxon>Insecta</taxon>
        <taxon>Pterygota</taxon>
        <taxon>Neoptera</taxon>
        <taxon>Endopterygota</taxon>
        <taxon>Diptera</taxon>
        <taxon>Brachycera</taxon>
        <taxon>Muscomorpha</taxon>
        <taxon>Ephydroidea</taxon>
        <taxon>Drosophilidae</taxon>
        <taxon>Drosophila</taxon>
        <taxon>Sophophora</taxon>
    </lineage>
</organism>
<reference evidence="7" key="1">
    <citation type="submission" date="2018-01" db="EMBL/GenBank/DDBJ databases">
        <authorList>
            <person name="Alioto T."/>
            <person name="Alioto T."/>
        </authorList>
    </citation>
    <scope>NUCLEOTIDE SEQUENCE [LARGE SCALE GENOMIC DNA]</scope>
</reference>
<evidence type="ECO:0000256" key="5">
    <source>
        <dbReference type="RuleBase" id="RU280819"/>
    </source>
</evidence>
<feature type="transmembrane region" description="Helical" evidence="5">
    <location>
        <begin position="321"/>
        <end position="339"/>
    </location>
</feature>
<comment type="similarity">
    <text evidence="5">Belongs to the PIGW family.</text>
</comment>
<dbReference type="EMBL" id="OUUW01000009">
    <property type="protein sequence ID" value="SPP85264.1"/>
    <property type="molecule type" value="Genomic_DNA"/>
</dbReference>
<evidence type="ECO:0000313" key="6">
    <source>
        <dbReference type="EMBL" id="SPP85264.1"/>
    </source>
</evidence>
<evidence type="ECO:0000256" key="3">
    <source>
        <dbReference type="ARBA" id="ARBA00022989"/>
    </source>
</evidence>
<dbReference type="OrthoDB" id="15270at2759"/>
<dbReference type="PANTHER" id="PTHR20661">
    <property type="entry name" value="PHOSPHATIDYLINOSITOL-GLYCAN BIOSYNTHESIS CLASS W PROTEIN"/>
    <property type="match status" value="1"/>
</dbReference>
<feature type="transmembrane region" description="Helical" evidence="5">
    <location>
        <begin position="113"/>
        <end position="130"/>
    </location>
</feature>
<dbReference type="STRING" id="7266.A0A3B0JT24"/>
<comment type="pathway">
    <text evidence="5">Glycolipid biosynthesis; glycosylphosphatidylinositol-anchor biosynthesis.</text>
</comment>
<keyword evidence="5" id="KW-0012">Acyltransferase</keyword>